<evidence type="ECO:0000256" key="1">
    <source>
        <dbReference type="SAM" id="SignalP"/>
    </source>
</evidence>
<accession>A0ABP3VGD9</accession>
<proteinExistence type="predicted"/>
<organism evidence="2 3">
    <name type="scientific">Psychroflexus lacisalsi</name>
    <dbReference type="NCBI Taxonomy" id="503928"/>
    <lineage>
        <taxon>Bacteria</taxon>
        <taxon>Pseudomonadati</taxon>
        <taxon>Bacteroidota</taxon>
        <taxon>Flavobacteriia</taxon>
        <taxon>Flavobacteriales</taxon>
        <taxon>Flavobacteriaceae</taxon>
        <taxon>Psychroflexus</taxon>
    </lineage>
</organism>
<keyword evidence="1" id="KW-0732">Signal</keyword>
<dbReference type="Proteomes" id="UP001500185">
    <property type="component" value="Unassembled WGS sequence"/>
</dbReference>
<gene>
    <name evidence="2" type="ORF">GCM10009433_15680</name>
</gene>
<feature type="signal peptide" evidence="1">
    <location>
        <begin position="1"/>
        <end position="18"/>
    </location>
</feature>
<protein>
    <recommendedName>
        <fullName evidence="4">Outer membrane protein beta-barrel domain-containing protein</fullName>
    </recommendedName>
</protein>
<evidence type="ECO:0008006" key="4">
    <source>
        <dbReference type="Google" id="ProtNLM"/>
    </source>
</evidence>
<sequence>MKNILLVLILAVAFPAQSQNPLDLINAGNAIAKDTDPIPLEKRWFSHIDMSFAIANSIEYSYKRLDENNRIVSGSQEELENKVGYDILYSYSYPIFKKFTLGGIGGLQHQVQQSITALKAGAIMRYHFVDYESVNLNFMLAGNIALNEKIDSNFANLRLGLQFPITTIDGFVINLNVFGDFNDFIFNESILEGVNDDPMSIVYRSYGFSLGIQF</sequence>
<feature type="chain" id="PRO_5045197919" description="Outer membrane protein beta-barrel domain-containing protein" evidence="1">
    <location>
        <begin position="19"/>
        <end position="214"/>
    </location>
</feature>
<keyword evidence="3" id="KW-1185">Reference proteome</keyword>
<name>A0ABP3VGD9_9FLAO</name>
<reference evidence="3" key="1">
    <citation type="journal article" date="2019" name="Int. J. Syst. Evol. Microbiol.">
        <title>The Global Catalogue of Microorganisms (GCM) 10K type strain sequencing project: providing services to taxonomists for standard genome sequencing and annotation.</title>
        <authorList>
            <consortium name="The Broad Institute Genomics Platform"/>
            <consortium name="The Broad Institute Genome Sequencing Center for Infectious Disease"/>
            <person name="Wu L."/>
            <person name="Ma J."/>
        </authorList>
    </citation>
    <scope>NUCLEOTIDE SEQUENCE [LARGE SCALE GENOMIC DNA]</scope>
    <source>
        <strain evidence="3">JCM 16231</strain>
    </source>
</reference>
<dbReference type="RefSeq" id="WP_224454093.1">
    <property type="nucleotide sequence ID" value="NZ_BAAAGG010000005.1"/>
</dbReference>
<evidence type="ECO:0000313" key="3">
    <source>
        <dbReference type="Proteomes" id="UP001500185"/>
    </source>
</evidence>
<evidence type="ECO:0000313" key="2">
    <source>
        <dbReference type="EMBL" id="GAA0758466.1"/>
    </source>
</evidence>
<dbReference type="EMBL" id="BAAAGG010000005">
    <property type="protein sequence ID" value="GAA0758466.1"/>
    <property type="molecule type" value="Genomic_DNA"/>
</dbReference>
<comment type="caution">
    <text evidence="2">The sequence shown here is derived from an EMBL/GenBank/DDBJ whole genome shotgun (WGS) entry which is preliminary data.</text>
</comment>